<protein>
    <recommendedName>
        <fullName evidence="2">R13L1/DRL21-like LRR repeat region domain-containing protein</fullName>
    </recommendedName>
</protein>
<dbReference type="InterPro" id="IPR032675">
    <property type="entry name" value="LRR_dom_sf"/>
</dbReference>
<dbReference type="AlphaFoldDB" id="A0A811R3A2"/>
<reference evidence="3" key="1">
    <citation type="submission" date="2020-10" db="EMBL/GenBank/DDBJ databases">
        <authorList>
            <person name="Han B."/>
            <person name="Lu T."/>
            <person name="Zhao Q."/>
            <person name="Huang X."/>
            <person name="Zhao Y."/>
        </authorList>
    </citation>
    <scope>NUCLEOTIDE SEQUENCE</scope>
</reference>
<keyword evidence="1" id="KW-0433">Leucine-rich repeat</keyword>
<dbReference type="Gene3D" id="3.80.10.10">
    <property type="entry name" value="Ribonuclease Inhibitor"/>
    <property type="match status" value="1"/>
</dbReference>
<comment type="caution">
    <text evidence="3">The sequence shown here is derived from an EMBL/GenBank/DDBJ whole genome shotgun (WGS) entry which is preliminary data.</text>
</comment>
<dbReference type="OrthoDB" id="638840at2759"/>
<dbReference type="Proteomes" id="UP000604825">
    <property type="component" value="Unassembled WGS sequence"/>
</dbReference>
<dbReference type="PANTHER" id="PTHR36766:SF64">
    <property type="entry name" value="OS12G0206100 PROTEIN"/>
    <property type="match status" value="1"/>
</dbReference>
<keyword evidence="4" id="KW-1185">Reference proteome</keyword>
<dbReference type="EMBL" id="CAJGYO010000012">
    <property type="protein sequence ID" value="CAD6264311.1"/>
    <property type="molecule type" value="Genomic_DNA"/>
</dbReference>
<dbReference type="PANTHER" id="PTHR36766">
    <property type="entry name" value="PLANT BROAD-SPECTRUM MILDEW RESISTANCE PROTEIN RPW8"/>
    <property type="match status" value="1"/>
</dbReference>
<organism evidence="3 4">
    <name type="scientific">Miscanthus lutarioriparius</name>
    <dbReference type="NCBI Taxonomy" id="422564"/>
    <lineage>
        <taxon>Eukaryota</taxon>
        <taxon>Viridiplantae</taxon>
        <taxon>Streptophyta</taxon>
        <taxon>Embryophyta</taxon>
        <taxon>Tracheophyta</taxon>
        <taxon>Spermatophyta</taxon>
        <taxon>Magnoliopsida</taxon>
        <taxon>Liliopsida</taxon>
        <taxon>Poales</taxon>
        <taxon>Poaceae</taxon>
        <taxon>PACMAD clade</taxon>
        <taxon>Panicoideae</taxon>
        <taxon>Andropogonodae</taxon>
        <taxon>Andropogoneae</taxon>
        <taxon>Saccharinae</taxon>
        <taxon>Miscanthus</taxon>
    </lineage>
</organism>
<evidence type="ECO:0000313" key="4">
    <source>
        <dbReference type="Proteomes" id="UP000604825"/>
    </source>
</evidence>
<accession>A0A811R3A2</accession>
<evidence type="ECO:0000256" key="1">
    <source>
        <dbReference type="ARBA" id="ARBA00022614"/>
    </source>
</evidence>
<dbReference type="Pfam" id="PF25019">
    <property type="entry name" value="LRR_R13L1-DRL21"/>
    <property type="match status" value="1"/>
</dbReference>
<proteinExistence type="predicted"/>
<evidence type="ECO:0000313" key="3">
    <source>
        <dbReference type="EMBL" id="CAD6264311.1"/>
    </source>
</evidence>
<sequence length="423" mass="47723">MVGGSTEDGGGGVDDHELETFQMIGKQILKKLKGSPLAARVVGARLRKNLKATFWRRVGDQDMLPDTMGALWWSYQHLDGQDEWFTMHDLLHELVVMVSGNDCFRIEGSEMKEFPPDVRHLYVRSKDQVKFTEQICKLQKLRILIFITNIGGQGISVEELEGILENLTKLRVLQILELWGSGVLEFSNLKSLRGLSDFKVRKEKGYELQQLKGMNRLSGSLRISGLDCVESKEVALEARLSDKTDLTALSLEWSGSSGPGQHTLSPDLQVEILEGLCPPSQLAELRVWGYGGWKCPSWLSQSQNISLQYFELCRCYNLKALPQIGDLFIHLGHLKLVSLPKLEKLPRLPNSLKTLDIVRCEALVLTCGADVDMIRSRFIERTSQMEPSLNVRATHAEEIDKFADEQPVRHCTAHLLKSLYIPI</sequence>
<dbReference type="InterPro" id="IPR056789">
    <property type="entry name" value="LRR_R13L1-DRL21"/>
</dbReference>
<evidence type="ECO:0000259" key="2">
    <source>
        <dbReference type="Pfam" id="PF25019"/>
    </source>
</evidence>
<feature type="domain" description="R13L1/DRL21-like LRR repeat region" evidence="2">
    <location>
        <begin position="208"/>
        <end position="336"/>
    </location>
</feature>
<gene>
    <name evidence="3" type="ORF">NCGR_LOCUS47616</name>
</gene>
<name>A0A811R3A2_9POAL</name>
<dbReference type="SUPFAM" id="SSF52047">
    <property type="entry name" value="RNI-like"/>
    <property type="match status" value="1"/>
</dbReference>